<gene>
    <name evidence="2" type="ORF">SPAR_41889</name>
</gene>
<reference evidence="2 3" key="1">
    <citation type="submission" date="2013-05" db="EMBL/GenBank/DDBJ databases">
        <title>Genome sequence of Streptomyces sparsogenes DSM 40356.</title>
        <authorList>
            <person name="Coyne S."/>
            <person name="Seebeck F.P."/>
        </authorList>
    </citation>
    <scope>NUCLEOTIDE SEQUENCE [LARGE SCALE GENOMIC DNA]</scope>
    <source>
        <strain evidence="2 3">DSM 40356</strain>
    </source>
</reference>
<protein>
    <submittedName>
        <fullName evidence="2">Uncharacterized protein</fullName>
    </submittedName>
</protein>
<organism evidence="2 3">
    <name type="scientific">Streptomyces sparsogenes DSM 40356</name>
    <dbReference type="NCBI Taxonomy" id="1331668"/>
    <lineage>
        <taxon>Bacteria</taxon>
        <taxon>Bacillati</taxon>
        <taxon>Actinomycetota</taxon>
        <taxon>Actinomycetes</taxon>
        <taxon>Kitasatosporales</taxon>
        <taxon>Streptomycetaceae</taxon>
        <taxon>Streptomyces</taxon>
    </lineage>
</organism>
<comment type="caution">
    <text evidence="2">The sequence shown here is derived from an EMBL/GenBank/DDBJ whole genome shotgun (WGS) entry which is preliminary data.</text>
</comment>
<dbReference type="STRING" id="67365.GCA_001704635_05506"/>
<dbReference type="Proteomes" id="UP000186168">
    <property type="component" value="Unassembled WGS sequence"/>
</dbReference>
<name>A0A1R1S4V1_9ACTN</name>
<evidence type="ECO:0000313" key="3">
    <source>
        <dbReference type="Proteomes" id="UP000186168"/>
    </source>
</evidence>
<feature type="region of interest" description="Disordered" evidence="1">
    <location>
        <begin position="16"/>
        <end position="35"/>
    </location>
</feature>
<dbReference type="AlphaFoldDB" id="A0A1R1S4V1"/>
<evidence type="ECO:0000256" key="1">
    <source>
        <dbReference type="SAM" id="MobiDB-lite"/>
    </source>
</evidence>
<evidence type="ECO:0000313" key="2">
    <source>
        <dbReference type="EMBL" id="OMI33331.1"/>
    </source>
</evidence>
<sequence>MCGILSKIFLPLPHLIPQPGQTGRGGNGQTMCESAGDRDSLVNVGDIGQRATSGPFQEHGEACVIALVQCYCPSPTPDGEGVRLMDIAGVRKRELQNSQ</sequence>
<proteinExistence type="predicted"/>
<keyword evidence="3" id="KW-1185">Reference proteome</keyword>
<dbReference type="EMBL" id="ASQP01000543">
    <property type="protein sequence ID" value="OMI33331.1"/>
    <property type="molecule type" value="Genomic_DNA"/>
</dbReference>
<accession>A0A1R1S4V1</accession>